<name>A0A2I1HP00_9GLOM</name>
<feature type="compositionally biased region" description="Basic and acidic residues" evidence="1">
    <location>
        <begin position="47"/>
        <end position="59"/>
    </location>
</feature>
<evidence type="ECO:0000313" key="2">
    <source>
        <dbReference type="EMBL" id="PKY60620.1"/>
    </source>
</evidence>
<dbReference type="AlphaFoldDB" id="A0A2I1HP00"/>
<feature type="region of interest" description="Disordered" evidence="1">
    <location>
        <begin position="47"/>
        <end position="79"/>
    </location>
</feature>
<evidence type="ECO:0000256" key="1">
    <source>
        <dbReference type="SAM" id="MobiDB-lite"/>
    </source>
</evidence>
<evidence type="ECO:0000313" key="3">
    <source>
        <dbReference type="Proteomes" id="UP000234323"/>
    </source>
</evidence>
<proteinExistence type="predicted"/>
<keyword evidence="3" id="KW-1185">Reference proteome</keyword>
<sequence>MDERKGKGKDEKGIGSKENGSEVEPKRKFQFETFLFSFYYRKTVPKLETKSQKKGKQSEGNDSEIGNWIPKEIGSDLDTEIPKEIGSNLNTRIPREISSDLDTRIPKEIGSEVEYQIPSQVETNANYTAQSTRAATRQNF</sequence>
<dbReference type="Proteomes" id="UP000234323">
    <property type="component" value="Unassembled WGS sequence"/>
</dbReference>
<reference evidence="2 3" key="1">
    <citation type="submission" date="2015-10" db="EMBL/GenBank/DDBJ databases">
        <title>Genome analyses suggest a sexual origin of heterokaryosis in a supposedly ancient asexual fungus.</title>
        <authorList>
            <person name="Ropars J."/>
            <person name="Sedzielewska K."/>
            <person name="Noel J."/>
            <person name="Charron P."/>
            <person name="Farinelli L."/>
            <person name="Marton T."/>
            <person name="Kruger M."/>
            <person name="Pelin A."/>
            <person name="Brachmann A."/>
            <person name="Corradi N."/>
        </authorList>
    </citation>
    <scope>NUCLEOTIDE SEQUENCE [LARGE SCALE GENOMIC DNA]</scope>
    <source>
        <strain evidence="2 3">A4</strain>
    </source>
</reference>
<feature type="region of interest" description="Disordered" evidence="1">
    <location>
        <begin position="1"/>
        <end position="24"/>
    </location>
</feature>
<gene>
    <name evidence="2" type="ORF">RhiirA4_484521</name>
</gene>
<organism evidence="2 3">
    <name type="scientific">Rhizophagus irregularis</name>
    <dbReference type="NCBI Taxonomy" id="588596"/>
    <lineage>
        <taxon>Eukaryota</taxon>
        <taxon>Fungi</taxon>
        <taxon>Fungi incertae sedis</taxon>
        <taxon>Mucoromycota</taxon>
        <taxon>Glomeromycotina</taxon>
        <taxon>Glomeromycetes</taxon>
        <taxon>Glomerales</taxon>
        <taxon>Glomeraceae</taxon>
        <taxon>Rhizophagus</taxon>
    </lineage>
</organism>
<protein>
    <submittedName>
        <fullName evidence="2">Uncharacterized protein</fullName>
    </submittedName>
</protein>
<accession>A0A2I1HP00</accession>
<comment type="caution">
    <text evidence="2">The sequence shown here is derived from an EMBL/GenBank/DDBJ whole genome shotgun (WGS) entry which is preliminary data.</text>
</comment>
<dbReference type="EMBL" id="LLXI01004433">
    <property type="protein sequence ID" value="PKY60620.1"/>
    <property type="molecule type" value="Genomic_DNA"/>
</dbReference>